<dbReference type="Gene3D" id="3.50.50.60">
    <property type="entry name" value="FAD/NAD(P)-binding domain"/>
    <property type="match status" value="2"/>
</dbReference>
<reference evidence="6" key="2">
    <citation type="submission" date="2020-09" db="EMBL/GenBank/DDBJ databases">
        <authorList>
            <person name="Sun Q."/>
            <person name="Zhou Y."/>
        </authorList>
    </citation>
    <scope>NUCLEOTIDE SEQUENCE</scope>
    <source>
        <strain evidence="6">CGMCC 1.12987</strain>
    </source>
</reference>
<name>A0A917FTB4_9BACL</name>
<evidence type="ECO:0000313" key="6">
    <source>
        <dbReference type="EMBL" id="GGG01367.1"/>
    </source>
</evidence>
<keyword evidence="3" id="KW-0274">FAD</keyword>
<evidence type="ECO:0000313" key="7">
    <source>
        <dbReference type="Proteomes" id="UP000644756"/>
    </source>
</evidence>
<accession>A0A917FTB4</accession>
<proteinExistence type="inferred from homology"/>
<dbReference type="AlphaFoldDB" id="A0A917FTB4"/>
<gene>
    <name evidence="6" type="ORF">GCM10010916_18110</name>
</gene>
<dbReference type="EMBL" id="BMGR01000005">
    <property type="protein sequence ID" value="GGG01367.1"/>
    <property type="molecule type" value="Genomic_DNA"/>
</dbReference>
<evidence type="ECO:0000256" key="4">
    <source>
        <dbReference type="ARBA" id="ARBA00023002"/>
    </source>
</evidence>
<evidence type="ECO:0000256" key="2">
    <source>
        <dbReference type="ARBA" id="ARBA00022630"/>
    </source>
</evidence>
<evidence type="ECO:0000256" key="3">
    <source>
        <dbReference type="ARBA" id="ARBA00022827"/>
    </source>
</evidence>
<dbReference type="InterPro" id="IPR007867">
    <property type="entry name" value="GMC_OxRtase_C"/>
</dbReference>
<keyword evidence="4" id="KW-0560">Oxidoreductase</keyword>
<evidence type="ECO:0000256" key="1">
    <source>
        <dbReference type="ARBA" id="ARBA00010790"/>
    </source>
</evidence>
<dbReference type="Pfam" id="PF05199">
    <property type="entry name" value="GMC_oxred_C"/>
    <property type="match status" value="1"/>
</dbReference>
<dbReference type="SUPFAM" id="SSF51905">
    <property type="entry name" value="FAD/NAD(P)-binding domain"/>
    <property type="match status" value="1"/>
</dbReference>
<dbReference type="PANTHER" id="PTHR46056">
    <property type="entry name" value="LONG-CHAIN-ALCOHOL OXIDASE"/>
    <property type="match status" value="1"/>
</dbReference>
<dbReference type="Proteomes" id="UP000644756">
    <property type="component" value="Unassembled WGS sequence"/>
</dbReference>
<reference evidence="6" key="1">
    <citation type="journal article" date="2014" name="Int. J. Syst. Evol. Microbiol.">
        <title>Complete genome sequence of Corynebacterium casei LMG S-19264T (=DSM 44701T), isolated from a smear-ripened cheese.</title>
        <authorList>
            <consortium name="US DOE Joint Genome Institute (JGI-PGF)"/>
            <person name="Walter F."/>
            <person name="Albersmeier A."/>
            <person name="Kalinowski J."/>
            <person name="Ruckert C."/>
        </authorList>
    </citation>
    <scope>NUCLEOTIDE SEQUENCE</scope>
    <source>
        <strain evidence="6">CGMCC 1.12987</strain>
    </source>
</reference>
<comment type="caution">
    <text evidence="6">The sequence shown here is derived from an EMBL/GenBank/DDBJ whole genome shotgun (WGS) entry which is preliminary data.</text>
</comment>
<evidence type="ECO:0000259" key="5">
    <source>
        <dbReference type="Pfam" id="PF05199"/>
    </source>
</evidence>
<sequence length="284" mass="31628">MSQKHDVIIAGISEASVIVAAELARAGLKVIVLKKTGERGMMKYSAKAWDSDDNIMSDWPISDKELKAGYNRVEKELARAAADGKLEEFLRFVAVETGNLELRPFAQVKLVHRDSLGRAKGVSYFNAQGEPEDLESEIVILAGDALENARLLLVSGINKNGDVGRRFYPYSAQSDCQASCKLDPVTKDAYGLPVLQIHYKWQDNHGREYQSTLVDQFVHGCGTHRMGWDRKETVVDPYGEVHECKGLFAIGAGQLPSFVPCHPMKTIMALAYMTADRLLYRVHR</sequence>
<dbReference type="PANTHER" id="PTHR46056:SF12">
    <property type="entry name" value="LONG-CHAIN-ALCOHOL OXIDASE"/>
    <property type="match status" value="1"/>
</dbReference>
<dbReference type="RefSeq" id="WP_188530738.1">
    <property type="nucleotide sequence ID" value="NZ_BMGR01000005.1"/>
</dbReference>
<comment type="similarity">
    <text evidence="1">Belongs to the GMC oxidoreductase family.</text>
</comment>
<protein>
    <recommendedName>
        <fullName evidence="5">Glucose-methanol-choline oxidoreductase C-terminal domain-containing protein</fullName>
    </recommendedName>
</protein>
<dbReference type="GO" id="GO:0016614">
    <property type="term" value="F:oxidoreductase activity, acting on CH-OH group of donors"/>
    <property type="evidence" value="ECO:0007669"/>
    <property type="project" value="InterPro"/>
</dbReference>
<keyword evidence="7" id="KW-1185">Reference proteome</keyword>
<feature type="domain" description="Glucose-methanol-choline oxidoreductase C-terminal" evidence="5">
    <location>
        <begin position="203"/>
        <end position="271"/>
    </location>
</feature>
<organism evidence="6 7">
    <name type="scientific">Paenibacillus abyssi</name>
    <dbReference type="NCBI Taxonomy" id="1340531"/>
    <lineage>
        <taxon>Bacteria</taxon>
        <taxon>Bacillati</taxon>
        <taxon>Bacillota</taxon>
        <taxon>Bacilli</taxon>
        <taxon>Bacillales</taxon>
        <taxon>Paenibacillaceae</taxon>
        <taxon>Paenibacillus</taxon>
    </lineage>
</organism>
<keyword evidence="2" id="KW-0285">Flavoprotein</keyword>
<dbReference type="InterPro" id="IPR036188">
    <property type="entry name" value="FAD/NAD-bd_sf"/>
</dbReference>